<dbReference type="EMBL" id="DVND01000166">
    <property type="protein sequence ID" value="HIU48999.1"/>
    <property type="molecule type" value="Genomic_DNA"/>
</dbReference>
<dbReference type="AlphaFoldDB" id="A0A9D1LVX9"/>
<comment type="caution">
    <text evidence="1">The sequence shown here is derived from an EMBL/GenBank/DDBJ whole genome shotgun (WGS) entry which is preliminary data.</text>
</comment>
<organism evidence="1 2">
    <name type="scientific">Candidatus Avimonoglobus intestinipullorum</name>
    <dbReference type="NCBI Taxonomy" id="2840699"/>
    <lineage>
        <taxon>Bacteria</taxon>
        <taxon>Bacillati</taxon>
        <taxon>Bacillota</taxon>
        <taxon>Clostridia</taxon>
        <taxon>Eubacteriales</taxon>
        <taxon>Candidatus Avimonoglobus</taxon>
    </lineage>
</organism>
<reference evidence="1" key="2">
    <citation type="journal article" date="2021" name="PeerJ">
        <title>Extensive microbial diversity within the chicken gut microbiome revealed by metagenomics and culture.</title>
        <authorList>
            <person name="Gilroy R."/>
            <person name="Ravi A."/>
            <person name="Getino M."/>
            <person name="Pursley I."/>
            <person name="Horton D.L."/>
            <person name="Alikhan N.F."/>
            <person name="Baker D."/>
            <person name="Gharbi K."/>
            <person name="Hall N."/>
            <person name="Watson M."/>
            <person name="Adriaenssens E.M."/>
            <person name="Foster-Nyarko E."/>
            <person name="Jarju S."/>
            <person name="Secka A."/>
            <person name="Antonio M."/>
            <person name="Oren A."/>
            <person name="Chaudhuri R.R."/>
            <person name="La Ragione R."/>
            <person name="Hildebrand F."/>
            <person name="Pallen M.J."/>
        </authorList>
    </citation>
    <scope>NUCLEOTIDE SEQUENCE</scope>
    <source>
        <strain evidence="1">ChiSjej4B22-9803</strain>
    </source>
</reference>
<protein>
    <submittedName>
        <fullName evidence="1">Uncharacterized protein</fullName>
    </submittedName>
</protein>
<accession>A0A9D1LVX9</accession>
<sequence length="95" mass="11064">MKSIMQDKKECYITKRTTGLQEHHIFGGKNRRLSEKYGLKVWLVPEKHNASDEGVHGKNGARLSLELKKEAQRAAMKHYGWSKQKFTEIFGKNYL</sequence>
<dbReference type="Proteomes" id="UP000824111">
    <property type="component" value="Unassembled WGS sequence"/>
</dbReference>
<gene>
    <name evidence="1" type="ORF">IAB04_06510</name>
</gene>
<proteinExistence type="predicted"/>
<reference evidence="1" key="1">
    <citation type="submission" date="2020-10" db="EMBL/GenBank/DDBJ databases">
        <authorList>
            <person name="Gilroy R."/>
        </authorList>
    </citation>
    <scope>NUCLEOTIDE SEQUENCE</scope>
    <source>
        <strain evidence="1">ChiSjej4B22-9803</strain>
    </source>
</reference>
<evidence type="ECO:0000313" key="2">
    <source>
        <dbReference type="Proteomes" id="UP000824111"/>
    </source>
</evidence>
<name>A0A9D1LVX9_9FIRM</name>
<evidence type="ECO:0000313" key="1">
    <source>
        <dbReference type="EMBL" id="HIU48999.1"/>
    </source>
</evidence>